<comment type="caution">
    <text evidence="2">The sequence shown here is derived from an EMBL/GenBank/DDBJ whole genome shotgun (WGS) entry which is preliminary data.</text>
</comment>
<dbReference type="AlphaFoldDB" id="F9EMG2"/>
<feature type="transmembrane region" description="Helical" evidence="1">
    <location>
        <begin position="20"/>
        <end position="41"/>
    </location>
</feature>
<keyword evidence="1" id="KW-1133">Transmembrane helix</keyword>
<gene>
    <name evidence="2" type="ORF">HMPREF9094_1117</name>
</gene>
<dbReference type="PATRIC" id="fig|997347.4.peg.1041"/>
<organism evidence="2 3">
    <name type="scientific">Fusobacterium animalis ATCC 51191</name>
    <dbReference type="NCBI Taxonomy" id="997347"/>
    <lineage>
        <taxon>Bacteria</taxon>
        <taxon>Fusobacteriati</taxon>
        <taxon>Fusobacteriota</taxon>
        <taxon>Fusobacteriia</taxon>
        <taxon>Fusobacteriales</taxon>
        <taxon>Fusobacteriaceae</taxon>
        <taxon>Fusobacterium</taxon>
    </lineage>
</organism>
<protein>
    <submittedName>
        <fullName evidence="2">Uncharacterized protein</fullName>
    </submittedName>
</protein>
<evidence type="ECO:0000313" key="3">
    <source>
        <dbReference type="Proteomes" id="UP000005392"/>
    </source>
</evidence>
<accession>F9EMG2</accession>
<dbReference type="EMBL" id="AFQD01000179">
    <property type="protein sequence ID" value="EGQ79855.1"/>
    <property type="molecule type" value="Genomic_DNA"/>
</dbReference>
<dbReference type="Proteomes" id="UP000005392">
    <property type="component" value="Unassembled WGS sequence"/>
</dbReference>
<keyword evidence="1" id="KW-0472">Membrane</keyword>
<reference evidence="2 3" key="1">
    <citation type="submission" date="2011-05" db="EMBL/GenBank/DDBJ databases">
        <authorList>
            <person name="Muzny D."/>
            <person name="Qin X."/>
            <person name="Deng J."/>
            <person name="Jiang H."/>
            <person name="Liu Y."/>
            <person name="Qu J."/>
            <person name="Song X.-Z."/>
            <person name="Zhang L."/>
            <person name="Thornton R."/>
            <person name="Coyle M."/>
            <person name="Francisco L."/>
            <person name="Jackson L."/>
            <person name="Javaid M."/>
            <person name="Korchina V."/>
            <person name="Kovar C."/>
            <person name="Mata R."/>
            <person name="Mathew T."/>
            <person name="Ngo R."/>
            <person name="Nguyen L."/>
            <person name="Nguyen N."/>
            <person name="Okwuonu G."/>
            <person name="Ongeri F."/>
            <person name="Pham C."/>
            <person name="Simmons D."/>
            <person name="Wilczek-Boney K."/>
            <person name="Hale W."/>
            <person name="Jakkamsetti A."/>
            <person name="Pham P."/>
            <person name="Ruth R."/>
            <person name="San Lucas F."/>
            <person name="Warren J."/>
            <person name="Zhang J."/>
            <person name="Zhao Z."/>
            <person name="Zhou C."/>
            <person name="Zhu D."/>
            <person name="Lee S."/>
            <person name="Bess C."/>
            <person name="Blankenburg K."/>
            <person name="Forbes L."/>
            <person name="Fu Q."/>
            <person name="Gubbala S."/>
            <person name="Hirani K."/>
            <person name="Jayaseelan J.C."/>
            <person name="Lara F."/>
            <person name="Munidasa M."/>
            <person name="Palculict T."/>
            <person name="Patil S."/>
            <person name="Pu L.-L."/>
            <person name="Saada N."/>
            <person name="Tang L."/>
            <person name="Weissenberger G."/>
            <person name="Zhu Y."/>
            <person name="Hemphill L."/>
            <person name="Shang Y."/>
            <person name="Youmans B."/>
            <person name="Ayvaz T."/>
            <person name="Ross M."/>
            <person name="Santibanez J."/>
            <person name="Aqrawi P."/>
            <person name="Gross S."/>
            <person name="Joshi V."/>
            <person name="Fowler G."/>
            <person name="Nazareth L."/>
            <person name="Reid J."/>
            <person name="Worley K."/>
            <person name="Petrosino J."/>
            <person name="Highlander S."/>
            <person name="Gibbs R."/>
        </authorList>
    </citation>
    <scope>NUCLEOTIDE SEQUENCE [LARGE SCALE GENOMIC DNA]</scope>
    <source>
        <strain evidence="2 3">ATCC 51191</strain>
    </source>
</reference>
<proteinExistence type="predicted"/>
<dbReference type="HOGENOM" id="CLU_3251971_0_0_0"/>
<keyword evidence="1" id="KW-0812">Transmembrane</keyword>
<evidence type="ECO:0000313" key="2">
    <source>
        <dbReference type="EMBL" id="EGQ79855.1"/>
    </source>
</evidence>
<evidence type="ECO:0000256" key="1">
    <source>
        <dbReference type="SAM" id="Phobius"/>
    </source>
</evidence>
<name>F9EMG2_9FUSO</name>
<sequence length="42" mass="5253">MYLYHMDEMHFQANRFFKVFFNIIGGIFLFSLTIFHLFQLFQ</sequence>
<keyword evidence="3" id="KW-1185">Reference proteome</keyword>